<sequence length="143" mass="15889">MFTKIQCKECSSTSTVDTSEFLKLKKFTCPSCNSSISKTELLKLQDAILKLNSNPKFEVTVSSSPEINLNAISFGMRNFLKSNPKYENLSSVEDFNEAILNDPLIVISQLTVGAFIAYHEQLKDVLSLSGIDIPSTKLTYPEL</sequence>
<organism evidence="1 2">
    <name type="scientific">Fervidicella metallireducens AeB</name>
    <dbReference type="NCBI Taxonomy" id="1403537"/>
    <lineage>
        <taxon>Bacteria</taxon>
        <taxon>Bacillati</taxon>
        <taxon>Bacillota</taxon>
        <taxon>Clostridia</taxon>
        <taxon>Eubacteriales</taxon>
        <taxon>Clostridiaceae</taxon>
        <taxon>Fervidicella</taxon>
    </lineage>
</organism>
<gene>
    <name evidence="1" type="ORF">Q428_08855</name>
</gene>
<name>A0A017RWI8_9CLOT</name>
<comment type="caution">
    <text evidence="1">The sequence shown here is derived from an EMBL/GenBank/DDBJ whole genome shotgun (WGS) entry which is preliminary data.</text>
</comment>
<dbReference type="AlphaFoldDB" id="A0A017RWI8"/>
<dbReference type="RefSeq" id="WP_035380010.1">
    <property type="nucleotide sequence ID" value="NZ_AZQP01000024.1"/>
</dbReference>
<evidence type="ECO:0000313" key="1">
    <source>
        <dbReference type="EMBL" id="EYE88300.1"/>
    </source>
</evidence>
<evidence type="ECO:0000313" key="2">
    <source>
        <dbReference type="Proteomes" id="UP000019681"/>
    </source>
</evidence>
<dbReference type="Proteomes" id="UP000019681">
    <property type="component" value="Unassembled WGS sequence"/>
</dbReference>
<keyword evidence="2" id="KW-1185">Reference proteome</keyword>
<protein>
    <submittedName>
        <fullName evidence="1">Uncharacterized protein</fullName>
    </submittedName>
</protein>
<accession>A0A017RWI8</accession>
<reference evidence="1 2" key="1">
    <citation type="journal article" date="2014" name="Genome Announc.">
        <title>Draft Genome Sequence of Fervidicella metallireducens Strain AeBT, an Iron-Reducing Thermoanaerobe from the Great Artesian Basin.</title>
        <authorList>
            <person name="Patel B.K."/>
        </authorList>
    </citation>
    <scope>NUCLEOTIDE SEQUENCE [LARGE SCALE GENOMIC DNA]</scope>
    <source>
        <strain evidence="1 2">AeB</strain>
    </source>
</reference>
<proteinExistence type="predicted"/>
<dbReference type="EMBL" id="AZQP01000024">
    <property type="protein sequence ID" value="EYE88300.1"/>
    <property type="molecule type" value="Genomic_DNA"/>
</dbReference>
<dbReference type="STRING" id="1403537.Q428_08855"/>